<protein>
    <submittedName>
        <fullName evidence="1">Uncharacterized protein</fullName>
    </submittedName>
</protein>
<name>A0ACC1R0L8_9HYPO</name>
<dbReference type="Proteomes" id="UP001148737">
    <property type="component" value="Unassembled WGS sequence"/>
</dbReference>
<evidence type="ECO:0000313" key="2">
    <source>
        <dbReference type="Proteomes" id="UP001148737"/>
    </source>
</evidence>
<gene>
    <name evidence="1" type="ORF">NLG97_g2627</name>
</gene>
<reference evidence="1" key="1">
    <citation type="submission" date="2022-07" db="EMBL/GenBank/DDBJ databases">
        <title>Genome Sequence of Lecanicillium saksenae.</title>
        <authorList>
            <person name="Buettner E."/>
        </authorList>
    </citation>
    <scope>NUCLEOTIDE SEQUENCE</scope>
    <source>
        <strain evidence="1">VT-O1</strain>
    </source>
</reference>
<proteinExistence type="predicted"/>
<evidence type="ECO:0000313" key="1">
    <source>
        <dbReference type="EMBL" id="KAJ3496480.1"/>
    </source>
</evidence>
<dbReference type="EMBL" id="JANAKD010000186">
    <property type="protein sequence ID" value="KAJ3496480.1"/>
    <property type="molecule type" value="Genomic_DNA"/>
</dbReference>
<keyword evidence="2" id="KW-1185">Reference proteome</keyword>
<organism evidence="1 2">
    <name type="scientific">Lecanicillium saksenae</name>
    <dbReference type="NCBI Taxonomy" id="468837"/>
    <lineage>
        <taxon>Eukaryota</taxon>
        <taxon>Fungi</taxon>
        <taxon>Dikarya</taxon>
        <taxon>Ascomycota</taxon>
        <taxon>Pezizomycotina</taxon>
        <taxon>Sordariomycetes</taxon>
        <taxon>Hypocreomycetidae</taxon>
        <taxon>Hypocreales</taxon>
        <taxon>Cordycipitaceae</taxon>
        <taxon>Lecanicillium</taxon>
    </lineage>
</organism>
<accession>A0ACC1R0L8</accession>
<sequence>MSEKSQAAAWAQDGGDAAPALAIKPQARKPYDPDVTFEEYHHYAKLTRAEQLTLEPPVLNVRAVFGGGGKDKATEKDESANFKLTAKDFTPENRAKITDEEWANASRAMRTASSGACFYLITTDVLGPWGSGFAMGTLGWGPGIAFYVSFGLLAGYSGYLIYRMYLGMDSYQFPVKNYGDLGYRTMGPFGRHIANVSQALSLVMLVGQITLQFGLNISQVSKFRLCYAVCPVIFACVGFFLTQIRTLKSYGWIANTAVWLNVFILIMTVGVIASSPPNYAISTLGSAGSAVDPSTIKPVDGVYPPIMHYNSAPTGGLVGSINGMMTGVLAYTGAQLFVEFMAEMRRPMDFLKAMWGAQTFICCVYLVYGCIVYKLQGQYAFNPAYQGVSIYAWQTVGNMVTVVSALICAGLYANIGIKVVYNNVFIDLFNAPPIGTKPGKIIYASIVPIWWAIAWVIAAAIPDFFGFVSVMSASVLVNLTYGFPPLFALCFDVQRHAIREGQGEGFNPQTGETIRRDSAWKHWVRGFLSGGTLQVALNVWHAVFFIGALVMCGLGMYAAIEGLIEAFKLPHFSSFSCQSPLNLNAQP</sequence>
<comment type="caution">
    <text evidence="1">The sequence shown here is derived from an EMBL/GenBank/DDBJ whole genome shotgun (WGS) entry which is preliminary data.</text>
</comment>